<dbReference type="PANTHER" id="PTHR43857:SF1">
    <property type="entry name" value="YJGH FAMILY PROTEIN"/>
    <property type="match status" value="1"/>
</dbReference>
<gene>
    <name evidence="1" type="ORF">DS909_07305</name>
</gene>
<reference evidence="1 2" key="1">
    <citation type="submission" date="2018-07" db="EMBL/GenBank/DDBJ databases">
        <title>Modular assembly of carbohydrate-degrading microbial communities in the ocean.</title>
        <authorList>
            <person name="Enke T.N."/>
            <person name="Datta M.S."/>
            <person name="Schwartzman J.A."/>
            <person name="Cermak N."/>
            <person name="Schmitz D.A."/>
            <person name="Barrere J."/>
            <person name="Cordero O.X."/>
        </authorList>
    </citation>
    <scope>NUCLEOTIDE SEQUENCE [LARGE SCALE GENOMIC DNA]</scope>
    <source>
        <strain evidence="1 2">C3M10</strain>
    </source>
</reference>
<dbReference type="EMBL" id="QOCE01000017">
    <property type="protein sequence ID" value="RBW57943.1"/>
    <property type="molecule type" value="Genomic_DNA"/>
</dbReference>
<protein>
    <submittedName>
        <fullName evidence="1">RidA family protein</fullName>
    </submittedName>
</protein>
<dbReference type="RefSeq" id="WP_113822801.1">
    <property type="nucleotide sequence ID" value="NZ_QOCE01000017.1"/>
</dbReference>
<dbReference type="OrthoDB" id="9803101at2"/>
<dbReference type="InterPro" id="IPR035959">
    <property type="entry name" value="RutC-like_sf"/>
</dbReference>
<dbReference type="SUPFAM" id="SSF55298">
    <property type="entry name" value="YjgF-like"/>
    <property type="match status" value="1"/>
</dbReference>
<dbReference type="CDD" id="cd00448">
    <property type="entry name" value="YjgF_YER057c_UK114_family"/>
    <property type="match status" value="1"/>
</dbReference>
<dbReference type="AlphaFoldDB" id="A0A366X5G2"/>
<proteinExistence type="predicted"/>
<comment type="caution">
    <text evidence="1">The sequence shown here is derived from an EMBL/GenBank/DDBJ whole genome shotgun (WGS) entry which is preliminary data.</text>
</comment>
<sequence length="131" mass="14485">MTHQIIQPNGWAPAKGYANGVLTKDGQLYVGGQIGWNAEQVFETHDFIGQMEQTLRNIMDVVEAAGGQAEHITRLTWYVTDKKEYLARQGEIGAVYRKILGRHFPAMAMVVVAGLVEDEALLEIEATAVIN</sequence>
<evidence type="ECO:0000313" key="2">
    <source>
        <dbReference type="Proteomes" id="UP000252706"/>
    </source>
</evidence>
<dbReference type="Pfam" id="PF01042">
    <property type="entry name" value="Ribonuc_L-PSP"/>
    <property type="match status" value="1"/>
</dbReference>
<dbReference type="Proteomes" id="UP000252706">
    <property type="component" value="Unassembled WGS sequence"/>
</dbReference>
<name>A0A366X5G2_9RHOB</name>
<accession>A0A366X5G2</accession>
<organism evidence="1 2">
    <name type="scientific">Phaeobacter gallaeciensis</name>
    <dbReference type="NCBI Taxonomy" id="60890"/>
    <lineage>
        <taxon>Bacteria</taxon>
        <taxon>Pseudomonadati</taxon>
        <taxon>Pseudomonadota</taxon>
        <taxon>Alphaproteobacteria</taxon>
        <taxon>Rhodobacterales</taxon>
        <taxon>Roseobacteraceae</taxon>
        <taxon>Phaeobacter</taxon>
    </lineage>
</organism>
<evidence type="ECO:0000313" key="1">
    <source>
        <dbReference type="EMBL" id="RBW57943.1"/>
    </source>
</evidence>
<dbReference type="Gene3D" id="3.30.1330.40">
    <property type="entry name" value="RutC-like"/>
    <property type="match status" value="1"/>
</dbReference>
<dbReference type="PANTHER" id="PTHR43857">
    <property type="entry name" value="BLR7761 PROTEIN"/>
    <property type="match status" value="1"/>
</dbReference>
<dbReference type="InterPro" id="IPR006175">
    <property type="entry name" value="YjgF/YER057c/UK114"/>
</dbReference>